<dbReference type="EMBL" id="CP049869">
    <property type="protein sequence ID" value="QIK78671.1"/>
    <property type="molecule type" value="Genomic_DNA"/>
</dbReference>
<evidence type="ECO:0000313" key="2">
    <source>
        <dbReference type="EMBL" id="QIK78671.1"/>
    </source>
</evidence>
<organism evidence="2 3">
    <name type="scientific">Sphingomonas piscis</name>
    <dbReference type="NCBI Taxonomy" id="2714943"/>
    <lineage>
        <taxon>Bacteria</taxon>
        <taxon>Pseudomonadati</taxon>
        <taxon>Pseudomonadota</taxon>
        <taxon>Alphaproteobacteria</taxon>
        <taxon>Sphingomonadales</taxon>
        <taxon>Sphingomonadaceae</taxon>
        <taxon>Sphingomonas</taxon>
    </lineage>
</organism>
<proteinExistence type="predicted"/>
<sequence>MKWNSIRLELARTPDFPSGSVSRAFLLRLPIDEKGMVDWGEVSKQPSRATIRRFWASEPDRRGRIRAGPDGGILKDSPGGTAPMFDMAPQPLKLGEKVMVTAADGSELPFKVAFIKQLE</sequence>
<gene>
    <name evidence="2" type="ORF">G7077_06930</name>
</gene>
<protein>
    <submittedName>
        <fullName evidence="2">Uncharacterized protein</fullName>
    </submittedName>
</protein>
<evidence type="ECO:0000313" key="3">
    <source>
        <dbReference type="Proteomes" id="UP000503222"/>
    </source>
</evidence>
<dbReference type="KEGG" id="spii:G7077_06930"/>
<feature type="region of interest" description="Disordered" evidence="1">
    <location>
        <begin position="60"/>
        <end position="85"/>
    </location>
</feature>
<evidence type="ECO:0000256" key="1">
    <source>
        <dbReference type="SAM" id="MobiDB-lite"/>
    </source>
</evidence>
<name>A0A6G7YPK9_9SPHN</name>
<dbReference type="Proteomes" id="UP000503222">
    <property type="component" value="Chromosome"/>
</dbReference>
<reference evidence="2 3" key="1">
    <citation type="submission" date="2020-03" db="EMBL/GenBank/DDBJ databases">
        <title>Sphingomonas sp. nov., isolated from fish.</title>
        <authorList>
            <person name="Hyun D.-W."/>
            <person name="Bae J.-W."/>
        </authorList>
    </citation>
    <scope>NUCLEOTIDE SEQUENCE [LARGE SCALE GENOMIC DNA]</scope>
    <source>
        <strain evidence="2 3">HDW15B</strain>
    </source>
</reference>
<accession>A0A6G7YPK9</accession>
<keyword evidence="3" id="KW-1185">Reference proteome</keyword>
<dbReference type="AlphaFoldDB" id="A0A6G7YPK9"/>
<dbReference type="RefSeq" id="WP_166411064.1">
    <property type="nucleotide sequence ID" value="NZ_CP049869.1"/>
</dbReference>